<keyword evidence="2" id="KW-1185">Reference proteome</keyword>
<organism evidence="1 2">
    <name type="scientific">[Candida] jaroonii</name>
    <dbReference type="NCBI Taxonomy" id="467808"/>
    <lineage>
        <taxon>Eukaryota</taxon>
        <taxon>Fungi</taxon>
        <taxon>Dikarya</taxon>
        <taxon>Ascomycota</taxon>
        <taxon>Saccharomycotina</taxon>
        <taxon>Pichiomycetes</taxon>
        <taxon>Debaryomycetaceae</taxon>
        <taxon>Yamadazyma</taxon>
    </lineage>
</organism>
<proteinExistence type="predicted"/>
<dbReference type="Proteomes" id="UP001152531">
    <property type="component" value="Unassembled WGS sequence"/>
</dbReference>
<sequence>MSTIVGALACQKDSFLKTLTTTVISCAEHKGHITPKDKQNKSKKSQDKKQESRYAIELGDTVIFPEGGGQPSDIGIIDTGSDKIEVEEVIRDKLTALHLTHKPIDIGTKVDLSIDWQRRYDHMQQHTGQHLLSAIFDQYKLDTLSWSLGETMNYIELPEKISDELIEEVGEKVNQAIIDDIPITVEWPDDHGGEINISKIPDDYDLSKGLLRIVKIGNLDRNPCCGTHLKTTGQIQAVSIFHQLNVKGGNSRLFFTCGSRVFRQLSKNYNILKNVGGNVLSCQIDDVYEKTKLLNDNYRDVAGTNRKLLAEVLGYEAKKVFDTLKTSKFAYFYRKDSNPEAIQIFQKELLTLINGSDCGIDLDKTHSVVMFNGEKNGLVKVMGPMTNEIVEKVKEILTGVKGGGKGIYQGKAVYEKGEVDSLLKYLESLTLES</sequence>
<evidence type="ECO:0000313" key="2">
    <source>
        <dbReference type="Proteomes" id="UP001152531"/>
    </source>
</evidence>
<evidence type="ECO:0000313" key="1">
    <source>
        <dbReference type="EMBL" id="CAH6719443.1"/>
    </source>
</evidence>
<protein>
    <submittedName>
        <fullName evidence="1">Alanyl-tRNA editing protein alaX</fullName>
    </submittedName>
</protein>
<dbReference type="EMBL" id="CALSDN010000002">
    <property type="protein sequence ID" value="CAH6719443.1"/>
    <property type="molecule type" value="Genomic_DNA"/>
</dbReference>
<comment type="caution">
    <text evidence="1">The sequence shown here is derived from an EMBL/GenBank/DDBJ whole genome shotgun (WGS) entry which is preliminary data.</text>
</comment>
<name>A0ACA9Y3Q8_9ASCO</name>
<gene>
    <name evidence="1" type="ORF">CLIB1444_02S08680</name>
</gene>
<reference evidence="1" key="1">
    <citation type="submission" date="2022-06" db="EMBL/GenBank/DDBJ databases">
        <authorList>
            <person name="Legras J.-L."/>
            <person name="Devillers H."/>
            <person name="Grondin C."/>
        </authorList>
    </citation>
    <scope>NUCLEOTIDE SEQUENCE</scope>
    <source>
        <strain evidence="1">CLIB 1444</strain>
    </source>
</reference>
<accession>A0ACA9Y3Q8</accession>